<dbReference type="InterPro" id="IPR006091">
    <property type="entry name" value="Acyl-CoA_Oxase/DH_mid-dom"/>
</dbReference>
<organism evidence="10 11">
    <name type="scientific">Acinetobacter calcoaceticus</name>
    <dbReference type="NCBI Taxonomy" id="471"/>
    <lineage>
        <taxon>Bacteria</taxon>
        <taxon>Pseudomonadati</taxon>
        <taxon>Pseudomonadota</taxon>
        <taxon>Gammaproteobacteria</taxon>
        <taxon>Moraxellales</taxon>
        <taxon>Moraxellaceae</taxon>
        <taxon>Acinetobacter</taxon>
        <taxon>Acinetobacter calcoaceticus/baumannii complex</taxon>
    </lineage>
</organism>
<dbReference type="PROSITE" id="PS00073">
    <property type="entry name" value="ACYL_COA_DH_2"/>
    <property type="match status" value="1"/>
</dbReference>
<dbReference type="PANTHER" id="PTHR43884">
    <property type="entry name" value="ACYL-COA DEHYDROGENASE"/>
    <property type="match status" value="1"/>
</dbReference>
<reference evidence="10 11" key="1">
    <citation type="submission" date="2019-03" db="EMBL/GenBank/DDBJ databases">
        <title>Genomic analyses of the natural microbiome of Caenorhabditis elegans.</title>
        <authorList>
            <person name="Samuel B."/>
        </authorList>
    </citation>
    <scope>NUCLEOTIDE SEQUENCE [LARGE SCALE GENOMIC DNA]</scope>
    <source>
        <strain evidence="10 11">JUb89</strain>
    </source>
</reference>
<dbReference type="Pfam" id="PF02770">
    <property type="entry name" value="Acyl-CoA_dh_M"/>
    <property type="match status" value="1"/>
</dbReference>
<dbReference type="OrthoDB" id="9775090at2"/>
<comment type="similarity">
    <text evidence="2 6">Belongs to the acyl-CoA dehydrogenase family.</text>
</comment>
<evidence type="ECO:0000259" key="7">
    <source>
        <dbReference type="Pfam" id="PF00441"/>
    </source>
</evidence>
<sequence>MLAYDADLELFRDNFKRYMNEHIAPHYEQWEREGIMPRSVWNSLGENGFLCVDVPEEYGGYGVATEYSLMLIEESARAGFASLSTAISCHSEIAAPYILHIANEAQKHYWLPKMVTGEVVGAIGMTEPGAGSDLQAMRSSAILQGDHYLLNGSKTFISNGQHADLVVLAAKTDPQARAKGVSLLLVDTHLDGFKKGTNLDKIGLHSQDTSELFYDNVKVPADQILGQAGQGFAYLMQELPRERTAIAATALGAIRGAIDITTAYVKERQAFGQAIGQFQNSRFVLAQAKIDELATAAFYNQNLALYKQGKLDVETAAALKSFSTDMQMKVADNLLQLFGGYGYMSEYSISRFFIDARIQRIYGGTNEIMKEIVARGMLGR</sequence>
<keyword evidence="4 6" id="KW-0274">FAD</keyword>
<evidence type="ECO:0000256" key="3">
    <source>
        <dbReference type="ARBA" id="ARBA00022630"/>
    </source>
</evidence>
<dbReference type="AlphaFoldDB" id="A0A4R1XTS9"/>
<dbReference type="InterPro" id="IPR006089">
    <property type="entry name" value="Acyl-CoA_DH_CS"/>
</dbReference>
<dbReference type="Gene3D" id="2.40.110.10">
    <property type="entry name" value="Butyryl-CoA Dehydrogenase, subunit A, domain 2"/>
    <property type="match status" value="1"/>
</dbReference>
<dbReference type="InterPro" id="IPR046373">
    <property type="entry name" value="Acyl-CoA_Oxase/DH_mid-dom_sf"/>
</dbReference>
<dbReference type="PROSITE" id="PS00072">
    <property type="entry name" value="ACYL_COA_DH_1"/>
    <property type="match status" value="1"/>
</dbReference>
<evidence type="ECO:0000259" key="9">
    <source>
        <dbReference type="Pfam" id="PF02771"/>
    </source>
</evidence>
<protein>
    <submittedName>
        <fullName evidence="10">Long-chain-acyl-CoA dehydrogenase</fullName>
    </submittedName>
</protein>
<proteinExistence type="inferred from homology"/>
<name>A0A4R1XTS9_ACICA</name>
<accession>A0A4R1XTS9</accession>
<evidence type="ECO:0000256" key="1">
    <source>
        <dbReference type="ARBA" id="ARBA00001974"/>
    </source>
</evidence>
<evidence type="ECO:0000256" key="5">
    <source>
        <dbReference type="ARBA" id="ARBA00023002"/>
    </source>
</evidence>
<evidence type="ECO:0000259" key="8">
    <source>
        <dbReference type="Pfam" id="PF02770"/>
    </source>
</evidence>
<dbReference type="PANTHER" id="PTHR43884:SF12">
    <property type="entry name" value="ISOVALERYL-COA DEHYDROGENASE, MITOCHONDRIAL-RELATED"/>
    <property type="match status" value="1"/>
</dbReference>
<dbReference type="Proteomes" id="UP000294963">
    <property type="component" value="Unassembled WGS sequence"/>
</dbReference>
<dbReference type="InterPro" id="IPR037069">
    <property type="entry name" value="AcylCoA_DH/ox_N_sf"/>
</dbReference>
<dbReference type="Pfam" id="PF02771">
    <property type="entry name" value="Acyl-CoA_dh_N"/>
    <property type="match status" value="1"/>
</dbReference>
<feature type="domain" description="Acyl-CoA dehydrogenase/oxidase N-terminal" evidence="9">
    <location>
        <begin position="7"/>
        <end position="118"/>
    </location>
</feature>
<dbReference type="InterPro" id="IPR009075">
    <property type="entry name" value="AcylCo_DH/oxidase_C"/>
</dbReference>
<feature type="domain" description="Acyl-CoA dehydrogenase/oxidase C-terminal" evidence="7">
    <location>
        <begin position="229"/>
        <end position="378"/>
    </location>
</feature>
<comment type="cofactor">
    <cofactor evidence="1 6">
        <name>FAD</name>
        <dbReference type="ChEBI" id="CHEBI:57692"/>
    </cofactor>
</comment>
<dbReference type="Gene3D" id="1.10.540.10">
    <property type="entry name" value="Acyl-CoA dehydrogenase/oxidase, N-terminal domain"/>
    <property type="match status" value="1"/>
</dbReference>
<evidence type="ECO:0000313" key="10">
    <source>
        <dbReference type="EMBL" id="TCM67336.1"/>
    </source>
</evidence>
<dbReference type="EMBL" id="SLVJ01000009">
    <property type="protein sequence ID" value="TCM67336.1"/>
    <property type="molecule type" value="Genomic_DNA"/>
</dbReference>
<dbReference type="InterPro" id="IPR009100">
    <property type="entry name" value="AcylCoA_DH/oxidase_NM_dom_sf"/>
</dbReference>
<dbReference type="InterPro" id="IPR013786">
    <property type="entry name" value="AcylCoA_DH/ox_N"/>
</dbReference>
<evidence type="ECO:0000256" key="6">
    <source>
        <dbReference type="RuleBase" id="RU362125"/>
    </source>
</evidence>
<evidence type="ECO:0000256" key="4">
    <source>
        <dbReference type="ARBA" id="ARBA00022827"/>
    </source>
</evidence>
<gene>
    <name evidence="10" type="ORF">EC844_109108</name>
</gene>
<comment type="caution">
    <text evidence="10">The sequence shown here is derived from an EMBL/GenBank/DDBJ whole genome shotgun (WGS) entry which is preliminary data.</text>
</comment>
<keyword evidence="3 6" id="KW-0285">Flavoprotein</keyword>
<dbReference type="SUPFAM" id="SSF47203">
    <property type="entry name" value="Acyl-CoA dehydrogenase C-terminal domain-like"/>
    <property type="match status" value="1"/>
</dbReference>
<dbReference type="GO" id="GO:0050660">
    <property type="term" value="F:flavin adenine dinucleotide binding"/>
    <property type="evidence" value="ECO:0007669"/>
    <property type="project" value="InterPro"/>
</dbReference>
<keyword evidence="5 6" id="KW-0560">Oxidoreductase</keyword>
<dbReference type="FunFam" id="1.10.540.10:FF:000026">
    <property type="entry name" value="Acyl-CoA dehydrogenase medium chain"/>
    <property type="match status" value="1"/>
</dbReference>
<feature type="domain" description="Acyl-CoA oxidase/dehydrogenase middle" evidence="8">
    <location>
        <begin position="122"/>
        <end position="217"/>
    </location>
</feature>
<evidence type="ECO:0000256" key="2">
    <source>
        <dbReference type="ARBA" id="ARBA00009347"/>
    </source>
</evidence>
<dbReference type="FunFam" id="2.40.110.10:FF:000002">
    <property type="entry name" value="Acyl-CoA dehydrogenase fadE12"/>
    <property type="match status" value="1"/>
</dbReference>
<dbReference type="Pfam" id="PF00441">
    <property type="entry name" value="Acyl-CoA_dh_1"/>
    <property type="match status" value="1"/>
</dbReference>
<dbReference type="FunFam" id="1.20.140.10:FF:000001">
    <property type="entry name" value="Acyl-CoA dehydrogenase"/>
    <property type="match status" value="1"/>
</dbReference>
<dbReference type="GO" id="GO:0003995">
    <property type="term" value="F:acyl-CoA dehydrogenase activity"/>
    <property type="evidence" value="ECO:0007669"/>
    <property type="project" value="InterPro"/>
</dbReference>
<dbReference type="PIRSF" id="PIRSF016578">
    <property type="entry name" value="HsaA"/>
    <property type="match status" value="1"/>
</dbReference>
<dbReference type="Gene3D" id="1.20.140.10">
    <property type="entry name" value="Butyryl-CoA Dehydrogenase, subunit A, domain 3"/>
    <property type="match status" value="1"/>
</dbReference>
<dbReference type="SUPFAM" id="SSF56645">
    <property type="entry name" value="Acyl-CoA dehydrogenase NM domain-like"/>
    <property type="match status" value="1"/>
</dbReference>
<evidence type="ECO:0000313" key="11">
    <source>
        <dbReference type="Proteomes" id="UP000294963"/>
    </source>
</evidence>
<dbReference type="InterPro" id="IPR036250">
    <property type="entry name" value="AcylCo_DH-like_C"/>
</dbReference>
<keyword evidence="11" id="KW-1185">Reference proteome</keyword>